<dbReference type="AlphaFoldDB" id="A2EI23"/>
<dbReference type="KEGG" id="tva:4765554"/>
<dbReference type="RefSeq" id="XP_001319885.1">
    <property type="nucleotide sequence ID" value="XM_001319850.1"/>
</dbReference>
<keyword evidence="2" id="KW-1185">Reference proteome</keyword>
<sequence>MTFINSKGFFLTPFDYSIPKDVRYKIFKIGQKEANKNKSHDIYVKNRNGMTEFYKIVLKNIGSGITQCNVFHVITHCLDSPYHVTVPGSIYFLTYDNIRKSLVADVELDKDLNPSVSFNMVIDRHPCHLTIRPGSDKQIAFGRQSMEIGRFMGIHYEIFKNGVTSKPNFSKYVEILRESYQRLNYSAIGVYIVQNNETVPVCLFSQDWLRPELDILISKLDKSQVINGVTARTSLSQVRITMHTIVVEETTYLMVFAADISSSILRSIIELIQTITSLITIHHHTQICTRELSTDFTHISHVVDTSKKLCIFETIDDELIWSQGYLYDRKFNKEMFNAIKTRTFEALQMKVGECKSIVVPMWESSNDRRFINICARKSYSNIHNCEVVTFIALDVSNEYNSGIFDNFKLMNGIIFGVLHDMSRVRGDDFTIETSPPIKRYLGEIPSSDFSVITNLTESKQLNSFIERKQSEVRIIKSNGLPFIVETVPLGNNGDFAFYPAKPLMKAIPQFLNMFFSVQNEKISRKIRLSFFDISRDEFLDIEMLSYPAPDVEWESPEELNDSPSIRKHILNISGTFYGHKCITFLQCVNDCFKFGKSSSVVYVHDDSSVKPFLVQCQYSHGILTIVLFSIEEENNVLVHAMQVMNVLDGVNCTGHIFMYRFVPHITADGIFVSPPSGMYPILFSESSFRHIYMPHQANILSQQIQTGRVEMALLLKYDIPRWYIDIGVCIGEEFKGMCFRVPPNAISEGKLNRSKVLKSANNLINSFYHLNEAISDCDISEALECLNEIKKFSGK</sequence>
<dbReference type="EMBL" id="DS113394">
    <property type="protein sequence ID" value="EAY07662.1"/>
    <property type="molecule type" value="Genomic_DNA"/>
</dbReference>
<accession>A2EI23</accession>
<dbReference type="InParanoid" id="A2EI23"/>
<dbReference type="VEuPathDB" id="TrichDB:TVAGG3_0747220"/>
<dbReference type="SMR" id="A2EI23"/>
<proteinExistence type="predicted"/>
<dbReference type="Proteomes" id="UP000001542">
    <property type="component" value="Unassembled WGS sequence"/>
</dbReference>
<evidence type="ECO:0000313" key="2">
    <source>
        <dbReference type="Proteomes" id="UP000001542"/>
    </source>
</evidence>
<gene>
    <name evidence="1" type="ORF">TVAG_273460</name>
</gene>
<name>A2EI23_TRIV3</name>
<dbReference type="VEuPathDB" id="TrichDB:TVAG_273460"/>
<evidence type="ECO:0000313" key="1">
    <source>
        <dbReference type="EMBL" id="EAY07662.1"/>
    </source>
</evidence>
<reference evidence="1" key="2">
    <citation type="journal article" date="2007" name="Science">
        <title>Draft genome sequence of the sexually transmitted pathogen Trichomonas vaginalis.</title>
        <authorList>
            <person name="Carlton J.M."/>
            <person name="Hirt R.P."/>
            <person name="Silva J.C."/>
            <person name="Delcher A.L."/>
            <person name="Schatz M."/>
            <person name="Zhao Q."/>
            <person name="Wortman J.R."/>
            <person name="Bidwell S.L."/>
            <person name="Alsmark U.C.M."/>
            <person name="Besteiro S."/>
            <person name="Sicheritz-Ponten T."/>
            <person name="Noel C.J."/>
            <person name="Dacks J.B."/>
            <person name="Foster P.G."/>
            <person name="Simillion C."/>
            <person name="Van de Peer Y."/>
            <person name="Miranda-Saavedra D."/>
            <person name="Barton G.J."/>
            <person name="Westrop G.D."/>
            <person name="Mueller S."/>
            <person name="Dessi D."/>
            <person name="Fiori P.L."/>
            <person name="Ren Q."/>
            <person name="Paulsen I."/>
            <person name="Zhang H."/>
            <person name="Bastida-Corcuera F.D."/>
            <person name="Simoes-Barbosa A."/>
            <person name="Brown M.T."/>
            <person name="Hayes R.D."/>
            <person name="Mukherjee M."/>
            <person name="Okumura C.Y."/>
            <person name="Schneider R."/>
            <person name="Smith A.J."/>
            <person name="Vanacova S."/>
            <person name="Villalvazo M."/>
            <person name="Haas B.J."/>
            <person name="Pertea M."/>
            <person name="Feldblyum T.V."/>
            <person name="Utterback T.R."/>
            <person name="Shu C.L."/>
            <person name="Osoegawa K."/>
            <person name="de Jong P.J."/>
            <person name="Hrdy I."/>
            <person name="Horvathova L."/>
            <person name="Zubacova Z."/>
            <person name="Dolezal P."/>
            <person name="Malik S.B."/>
            <person name="Logsdon J.M. Jr."/>
            <person name="Henze K."/>
            <person name="Gupta A."/>
            <person name="Wang C.C."/>
            <person name="Dunne R.L."/>
            <person name="Upcroft J.A."/>
            <person name="Upcroft P."/>
            <person name="White O."/>
            <person name="Salzberg S.L."/>
            <person name="Tang P."/>
            <person name="Chiu C.-H."/>
            <person name="Lee Y.-S."/>
            <person name="Embley T.M."/>
            <person name="Coombs G.H."/>
            <person name="Mottram J.C."/>
            <person name="Tachezy J."/>
            <person name="Fraser-Liggett C.M."/>
            <person name="Johnson P.J."/>
        </authorList>
    </citation>
    <scope>NUCLEOTIDE SEQUENCE [LARGE SCALE GENOMIC DNA]</scope>
    <source>
        <strain evidence="1">G3</strain>
    </source>
</reference>
<reference evidence="1" key="1">
    <citation type="submission" date="2006-10" db="EMBL/GenBank/DDBJ databases">
        <authorList>
            <person name="Amadeo P."/>
            <person name="Zhao Q."/>
            <person name="Wortman J."/>
            <person name="Fraser-Liggett C."/>
            <person name="Carlton J."/>
        </authorList>
    </citation>
    <scope>NUCLEOTIDE SEQUENCE</scope>
    <source>
        <strain evidence="1">G3</strain>
    </source>
</reference>
<protein>
    <submittedName>
        <fullName evidence="1">Uncharacterized protein</fullName>
    </submittedName>
</protein>
<organism evidence="1 2">
    <name type="scientific">Trichomonas vaginalis (strain ATCC PRA-98 / G3)</name>
    <dbReference type="NCBI Taxonomy" id="412133"/>
    <lineage>
        <taxon>Eukaryota</taxon>
        <taxon>Metamonada</taxon>
        <taxon>Parabasalia</taxon>
        <taxon>Trichomonadida</taxon>
        <taxon>Trichomonadidae</taxon>
        <taxon>Trichomonas</taxon>
    </lineage>
</organism>